<keyword evidence="6" id="KW-0999">Mitochondrion inner membrane</keyword>
<evidence type="ECO:0000256" key="6">
    <source>
        <dbReference type="HAMAP-Rule" id="MF_03191"/>
    </source>
</evidence>
<comment type="caution">
    <text evidence="6">Lacks conserved residue(s) required for the propagation of feature annotation.</text>
</comment>
<dbReference type="Proteomes" id="UP001210925">
    <property type="component" value="Unassembled WGS sequence"/>
</dbReference>
<dbReference type="PROSITE" id="PS51608">
    <property type="entry name" value="SAM_MT_UBIE"/>
    <property type="match status" value="1"/>
</dbReference>
<evidence type="ECO:0000256" key="2">
    <source>
        <dbReference type="ARBA" id="ARBA00022679"/>
    </source>
</evidence>
<organism evidence="8 9">
    <name type="scientific">Boothiomyces macroporosus</name>
    <dbReference type="NCBI Taxonomy" id="261099"/>
    <lineage>
        <taxon>Eukaryota</taxon>
        <taxon>Fungi</taxon>
        <taxon>Fungi incertae sedis</taxon>
        <taxon>Chytridiomycota</taxon>
        <taxon>Chytridiomycota incertae sedis</taxon>
        <taxon>Chytridiomycetes</taxon>
        <taxon>Rhizophydiales</taxon>
        <taxon>Terramycetaceae</taxon>
        <taxon>Boothiomyces</taxon>
    </lineage>
</organism>
<keyword evidence="6" id="KW-0496">Mitochondrion</keyword>
<feature type="binding site" evidence="6">
    <location>
        <position position="225"/>
    </location>
    <ligand>
        <name>S-adenosyl-L-methionine</name>
        <dbReference type="ChEBI" id="CHEBI:59789"/>
    </ligand>
</feature>
<dbReference type="InterPro" id="IPR023576">
    <property type="entry name" value="UbiE/COQ5_MeTrFase_CS"/>
</dbReference>
<dbReference type="PROSITE" id="PS01184">
    <property type="entry name" value="UBIE_2"/>
    <property type="match status" value="1"/>
</dbReference>
<dbReference type="Pfam" id="PF01209">
    <property type="entry name" value="Ubie_methyltran"/>
    <property type="match status" value="1"/>
</dbReference>
<dbReference type="FunFam" id="3.40.50.150:FF:000064">
    <property type="entry name" value="2-methoxy-6-polyprenyl-1,4-benzoquinol methylase, mitochondrial"/>
    <property type="match status" value="1"/>
</dbReference>
<dbReference type="GO" id="GO:0031314">
    <property type="term" value="C:extrinsic component of mitochondrial inner membrane"/>
    <property type="evidence" value="ECO:0007669"/>
    <property type="project" value="UniProtKB-UniRule"/>
</dbReference>
<dbReference type="InterPro" id="IPR029063">
    <property type="entry name" value="SAM-dependent_MTases_sf"/>
</dbReference>
<dbReference type="SUPFAM" id="SSF53335">
    <property type="entry name" value="S-adenosyl-L-methionine-dependent methyltransferases"/>
    <property type="match status" value="1"/>
</dbReference>
<comment type="function">
    <text evidence="6">Methyltransferase required for the conversion of 2-polyprenyl-6-methoxy-1,4-benzoquinol (DDMQH2) to 2-polyprenyl-3-methyl-6-methoxy-1,4-benzoquinol (DMQH2).</text>
</comment>
<keyword evidence="1 6" id="KW-0489">Methyltransferase</keyword>
<keyword evidence="2 6" id="KW-0808">Transferase</keyword>
<dbReference type="GO" id="GO:0032259">
    <property type="term" value="P:methylation"/>
    <property type="evidence" value="ECO:0007669"/>
    <property type="project" value="UniProtKB-KW"/>
</dbReference>
<reference evidence="8" key="1">
    <citation type="submission" date="2020-05" db="EMBL/GenBank/DDBJ databases">
        <title>Phylogenomic resolution of chytrid fungi.</title>
        <authorList>
            <person name="Stajich J.E."/>
            <person name="Amses K."/>
            <person name="Simmons R."/>
            <person name="Seto K."/>
            <person name="Myers J."/>
            <person name="Bonds A."/>
            <person name="Quandt C.A."/>
            <person name="Barry K."/>
            <person name="Liu P."/>
            <person name="Grigoriev I."/>
            <person name="Longcore J.E."/>
            <person name="James T.Y."/>
        </authorList>
    </citation>
    <scope>NUCLEOTIDE SEQUENCE</scope>
    <source>
        <strain evidence="8">PLAUS21</strain>
    </source>
</reference>
<dbReference type="EC" id="2.1.1.201" evidence="6"/>
<dbReference type="EMBL" id="JADGKB010000039">
    <property type="protein sequence ID" value="KAJ3257346.1"/>
    <property type="molecule type" value="Genomic_DNA"/>
</dbReference>
<evidence type="ECO:0000313" key="9">
    <source>
        <dbReference type="Proteomes" id="UP001210925"/>
    </source>
</evidence>
<dbReference type="PANTHER" id="PTHR43591">
    <property type="entry name" value="METHYLTRANSFERASE"/>
    <property type="match status" value="1"/>
</dbReference>
<evidence type="ECO:0000256" key="4">
    <source>
        <dbReference type="ARBA" id="ARBA00022691"/>
    </source>
</evidence>
<proteinExistence type="inferred from homology"/>
<keyword evidence="9" id="KW-1185">Reference proteome</keyword>
<feature type="binding site" evidence="6">
    <location>
        <begin position="251"/>
        <end position="252"/>
    </location>
    <ligand>
        <name>S-adenosyl-L-methionine</name>
        <dbReference type="ChEBI" id="CHEBI:59789"/>
    </ligand>
</feature>
<gene>
    <name evidence="6 8" type="primary">COQ5</name>
    <name evidence="8" type="ORF">HK103_004566</name>
</gene>
<evidence type="ECO:0000256" key="1">
    <source>
        <dbReference type="ARBA" id="ARBA00022603"/>
    </source>
</evidence>
<evidence type="ECO:0000313" key="8">
    <source>
        <dbReference type="EMBL" id="KAJ3257346.1"/>
    </source>
</evidence>
<sequence>METEYEKNRRLNIEKNKEYLLLLDLLPKSDLTKGKVEKKKKQKPVVPTRTRSTRSTVEIEKPEPIKPVVEEDYISFEDFFDKETIENSIKTNGHFSGPLNPATDLNTKPKPHWSKIKQASFKQFKTNPNSFHYRHCIEEQRMGDWTEQEHLDFINLIKQYGAGDLWDVMSGGIHRLWKDYFISKLSPTNSTKLLDVAGGTGDIAFRFIDKIRKEYGTDPDVRVLDINENMLQVGRERAKKKGYELEFVQGNAEELQFENDTFDAYTIAFGIRNCTHIDRVLSEAYRVLKPGGRFMCLEFSHVESPLIKAMYDMHSFYMIPKMGELIANDRESYQYLVESIRKFPKQTEFAEMIRNAGFKTVGDGYENLTFGVAAIHSGYKL</sequence>
<dbReference type="InterPro" id="IPR004033">
    <property type="entry name" value="UbiE/COQ5_MeTrFase"/>
</dbReference>
<evidence type="ECO:0000256" key="3">
    <source>
        <dbReference type="ARBA" id="ARBA00022688"/>
    </source>
</evidence>
<name>A0AAD5Y843_9FUNG</name>
<comment type="subcellular location">
    <subcellularLocation>
        <location evidence="6">Mitochondrion inner membrane</location>
        <topology evidence="6">Peripheral membrane protein</topology>
        <orientation evidence="6">Matrix side</orientation>
    </subcellularLocation>
</comment>
<evidence type="ECO:0000256" key="7">
    <source>
        <dbReference type="SAM" id="MobiDB-lite"/>
    </source>
</evidence>
<feature type="compositionally biased region" description="Low complexity" evidence="7">
    <location>
        <begin position="44"/>
        <end position="56"/>
    </location>
</feature>
<dbReference type="GO" id="GO:0008425">
    <property type="term" value="F:2-methoxy-6-polyprenyl-1,4-benzoquinol methyltransferase activity"/>
    <property type="evidence" value="ECO:0007669"/>
    <property type="project" value="UniProtKB-UniRule"/>
</dbReference>
<dbReference type="Gene3D" id="3.40.50.150">
    <property type="entry name" value="Vaccinia Virus protein VP39"/>
    <property type="match status" value="1"/>
</dbReference>
<keyword evidence="4 6" id="KW-0949">S-adenosyl-L-methionine</keyword>
<comment type="caution">
    <text evidence="8">The sequence shown here is derived from an EMBL/GenBank/DDBJ whole genome shotgun (WGS) entry which is preliminary data.</text>
</comment>
<keyword evidence="6" id="KW-0472">Membrane</keyword>
<comment type="catalytic activity">
    <reaction evidence="6">
        <text>a 2-methoxy-6-(all-trans-polyprenyl)benzene-1,4-diol + S-adenosyl-L-methionine = a 5-methoxy-2-methyl-3-(all-trans-polyprenyl)benzene-1,4-diol + S-adenosyl-L-homocysteine + H(+)</text>
        <dbReference type="Rhea" id="RHEA:28286"/>
        <dbReference type="Rhea" id="RHEA-COMP:10858"/>
        <dbReference type="Rhea" id="RHEA-COMP:10859"/>
        <dbReference type="ChEBI" id="CHEBI:15378"/>
        <dbReference type="ChEBI" id="CHEBI:57856"/>
        <dbReference type="ChEBI" id="CHEBI:59789"/>
        <dbReference type="ChEBI" id="CHEBI:84166"/>
        <dbReference type="ChEBI" id="CHEBI:84167"/>
        <dbReference type="EC" id="2.1.1.201"/>
    </reaction>
</comment>
<dbReference type="AlphaFoldDB" id="A0AAD5Y843"/>
<dbReference type="NCBIfam" id="TIGR01934">
    <property type="entry name" value="MenG_MenH_UbiE"/>
    <property type="match status" value="1"/>
</dbReference>
<evidence type="ECO:0000256" key="5">
    <source>
        <dbReference type="ARBA" id="ARBA00046387"/>
    </source>
</evidence>
<keyword evidence="3 6" id="KW-0831">Ubiquinone biosynthesis</keyword>
<feature type="region of interest" description="Disordered" evidence="7">
    <location>
        <begin position="33"/>
        <end position="56"/>
    </location>
</feature>
<dbReference type="HAMAP" id="MF_01813">
    <property type="entry name" value="MenG_UbiE_methyltr"/>
    <property type="match status" value="1"/>
</dbReference>
<accession>A0AAD5Y843</accession>
<protein>
    <recommendedName>
        <fullName evidence="6">2-methoxy-6-polyprenyl-1,4-benzoquinol methylase, mitochondrial</fullName>
        <ecNumber evidence="6">2.1.1.201</ecNumber>
    </recommendedName>
    <alternativeName>
        <fullName evidence="6">Ubiquinone biosynthesis methyltransferase COQ5</fullName>
    </alternativeName>
</protein>
<dbReference type="CDD" id="cd02440">
    <property type="entry name" value="AdoMet_MTases"/>
    <property type="match status" value="1"/>
</dbReference>
<comment type="pathway">
    <text evidence="6">Cofactor biosynthesis; ubiquinone biosynthesis.</text>
</comment>
<comment type="similarity">
    <text evidence="6">Belongs to the class I-like SAM-binding methyltransferase superfamily. MenG/UbiE family.</text>
</comment>
<comment type="subunit">
    <text evidence="5">Component of a multi-subunit COQ enzyme complex, composed of at least COQ3, COQ4, COQ5, COQ6, COQ7 and COQ9. Interacts with PYURF; the interaction is direct, stabilizes COQ5 protein and associates PYURF with COQ enzyme complex.</text>
</comment>
<dbReference type="PANTHER" id="PTHR43591:SF24">
    <property type="entry name" value="2-METHOXY-6-POLYPRENYL-1,4-BENZOQUINOL METHYLASE, MITOCHONDRIAL"/>
    <property type="match status" value="1"/>
</dbReference>
<feature type="binding site" evidence="6">
    <location>
        <position position="200"/>
    </location>
    <ligand>
        <name>S-adenosyl-L-methionine</name>
        <dbReference type="ChEBI" id="CHEBI:59789"/>
    </ligand>
</feature>